<dbReference type="PRINTS" id="PR01097">
    <property type="entry name" value="TRNSRECEPTRP"/>
</dbReference>
<dbReference type="SMART" id="SM01420">
    <property type="entry name" value="TRP_2"/>
    <property type="match status" value="1"/>
</dbReference>
<dbReference type="GO" id="GO:0005886">
    <property type="term" value="C:plasma membrane"/>
    <property type="evidence" value="ECO:0007669"/>
    <property type="project" value="TreeGrafter"/>
</dbReference>
<keyword evidence="9" id="KW-0800">Toxin</keyword>
<dbReference type="Gene3D" id="1.25.40.20">
    <property type="entry name" value="Ankyrin repeat-containing domain"/>
    <property type="match status" value="1"/>
</dbReference>
<comment type="caution">
    <text evidence="19">The sequence shown here is derived from an EMBL/GenBank/DDBJ whole genome shotgun (WGS) entry which is preliminary data.</text>
</comment>
<evidence type="ECO:0000256" key="12">
    <source>
        <dbReference type="ARBA" id="ARBA00023136"/>
    </source>
</evidence>
<evidence type="ECO:0000256" key="11">
    <source>
        <dbReference type="ARBA" id="ARBA00023065"/>
    </source>
</evidence>
<evidence type="ECO:0000256" key="3">
    <source>
        <dbReference type="ARBA" id="ARBA00022448"/>
    </source>
</evidence>
<feature type="transmembrane region" description="Helical" evidence="17">
    <location>
        <begin position="744"/>
        <end position="767"/>
    </location>
</feature>
<keyword evidence="7" id="KW-0677">Repeat</keyword>
<keyword evidence="6 17" id="KW-0812">Transmembrane</keyword>
<comment type="subcellular location">
    <subcellularLocation>
        <location evidence="1">Membrane</location>
        <topology evidence="1">Multi-pass membrane protein</topology>
    </subcellularLocation>
    <subcellularLocation>
        <location evidence="2">Target cell membrane</location>
    </subcellularLocation>
</comment>
<evidence type="ECO:0000256" key="2">
    <source>
        <dbReference type="ARBA" id="ARBA00004175"/>
    </source>
</evidence>
<feature type="repeat" description="ANK" evidence="15">
    <location>
        <begin position="296"/>
        <end position="328"/>
    </location>
</feature>
<keyword evidence="10 15" id="KW-0040">ANK repeat</keyword>
<evidence type="ECO:0000259" key="18">
    <source>
        <dbReference type="SMART" id="SM01420"/>
    </source>
</evidence>
<evidence type="ECO:0000256" key="9">
    <source>
        <dbReference type="ARBA" id="ARBA00023028"/>
    </source>
</evidence>
<evidence type="ECO:0000256" key="5">
    <source>
        <dbReference type="ARBA" id="ARBA00022537"/>
    </source>
</evidence>
<dbReference type="InterPro" id="IPR036770">
    <property type="entry name" value="Ankyrin_rpt-contain_sf"/>
</dbReference>
<feature type="transmembrane region" description="Helical" evidence="17">
    <location>
        <begin position="565"/>
        <end position="589"/>
    </location>
</feature>
<feature type="transmembrane region" description="Helical" evidence="17">
    <location>
        <begin position="651"/>
        <end position="674"/>
    </location>
</feature>
<dbReference type="VEuPathDB" id="VectorBase:HLOH_053855"/>
<dbReference type="OMA" id="FWAVFCM"/>
<dbReference type="InterPro" id="IPR027359">
    <property type="entry name" value="Volt_channel_dom_sf"/>
</dbReference>
<dbReference type="InterPro" id="IPR002110">
    <property type="entry name" value="Ankyrin_rpt"/>
</dbReference>
<dbReference type="SUPFAM" id="SSF48403">
    <property type="entry name" value="Ankyrin repeat"/>
    <property type="match status" value="1"/>
</dbReference>
<feature type="region of interest" description="Disordered" evidence="16">
    <location>
        <begin position="1"/>
        <end position="111"/>
    </location>
</feature>
<dbReference type="GO" id="GO:0006887">
    <property type="term" value="P:exocytosis"/>
    <property type="evidence" value="ECO:0007669"/>
    <property type="project" value="UniProtKB-KW"/>
</dbReference>
<feature type="domain" description="Transient receptor ion channel" evidence="18">
    <location>
        <begin position="331"/>
        <end position="393"/>
    </location>
</feature>
<gene>
    <name evidence="19" type="ORF">HPB48_004748</name>
</gene>
<feature type="transmembrane region" description="Helical" evidence="17">
    <location>
        <begin position="529"/>
        <end position="545"/>
    </location>
</feature>
<feature type="transmembrane region" description="Helical" evidence="17">
    <location>
        <begin position="610"/>
        <end position="631"/>
    </location>
</feature>
<keyword evidence="3" id="KW-0813">Transport</keyword>
<keyword evidence="13" id="KW-1053">Target membrane</keyword>
<dbReference type="InterPro" id="IPR005821">
    <property type="entry name" value="Ion_trans_dom"/>
</dbReference>
<proteinExistence type="predicted"/>
<dbReference type="Gene3D" id="1.10.287.70">
    <property type="match status" value="1"/>
</dbReference>
<feature type="compositionally biased region" description="Basic and acidic residues" evidence="16">
    <location>
        <begin position="1"/>
        <end position="88"/>
    </location>
</feature>
<feature type="transmembrane region" description="Helical" evidence="17">
    <location>
        <begin position="498"/>
        <end position="517"/>
    </location>
</feature>
<dbReference type="GO" id="GO:0044218">
    <property type="term" value="C:other organism cell membrane"/>
    <property type="evidence" value="ECO:0007669"/>
    <property type="project" value="UniProtKB-KW"/>
</dbReference>
<dbReference type="GO" id="GO:0044231">
    <property type="term" value="C:host cell presynaptic membrane"/>
    <property type="evidence" value="ECO:0007669"/>
    <property type="project" value="UniProtKB-KW"/>
</dbReference>
<dbReference type="SMART" id="SM00248">
    <property type="entry name" value="ANK"/>
    <property type="match status" value="2"/>
</dbReference>
<dbReference type="OrthoDB" id="6434107at2759"/>
<evidence type="ECO:0000256" key="16">
    <source>
        <dbReference type="SAM" id="MobiDB-lite"/>
    </source>
</evidence>
<dbReference type="InterPro" id="IPR013555">
    <property type="entry name" value="TRP_dom"/>
</dbReference>
<feature type="transmembrane region" description="Helical" evidence="17">
    <location>
        <begin position="787"/>
        <end position="813"/>
    </location>
</feature>
<keyword evidence="5" id="KW-1052">Target cell membrane</keyword>
<evidence type="ECO:0000256" key="8">
    <source>
        <dbReference type="ARBA" id="ARBA00022989"/>
    </source>
</evidence>
<dbReference type="Pfam" id="PF08344">
    <property type="entry name" value="TRP_2"/>
    <property type="match status" value="1"/>
</dbReference>
<evidence type="ECO:0000256" key="4">
    <source>
        <dbReference type="ARBA" id="ARBA00022483"/>
    </source>
</evidence>
<evidence type="ECO:0000256" key="13">
    <source>
        <dbReference type="ARBA" id="ARBA00023298"/>
    </source>
</evidence>
<evidence type="ECO:0000256" key="1">
    <source>
        <dbReference type="ARBA" id="ARBA00004141"/>
    </source>
</evidence>
<dbReference type="AlphaFoldDB" id="A0A9J6G1R4"/>
<dbReference type="EMBL" id="JABSTR010000004">
    <property type="protein sequence ID" value="KAH9368729.1"/>
    <property type="molecule type" value="Genomic_DNA"/>
</dbReference>
<dbReference type="Pfam" id="PF00520">
    <property type="entry name" value="Ion_trans"/>
    <property type="match status" value="1"/>
</dbReference>
<dbReference type="GO" id="GO:0070679">
    <property type="term" value="F:inositol 1,4,5 trisphosphate binding"/>
    <property type="evidence" value="ECO:0007669"/>
    <property type="project" value="TreeGrafter"/>
</dbReference>
<evidence type="ECO:0000313" key="19">
    <source>
        <dbReference type="EMBL" id="KAH9368729.1"/>
    </source>
</evidence>
<reference evidence="19 20" key="1">
    <citation type="journal article" date="2020" name="Cell">
        <title>Large-Scale Comparative Analyses of Tick Genomes Elucidate Their Genetic Diversity and Vector Capacities.</title>
        <authorList>
            <consortium name="Tick Genome and Microbiome Consortium (TIGMIC)"/>
            <person name="Jia N."/>
            <person name="Wang J."/>
            <person name="Shi W."/>
            <person name="Du L."/>
            <person name="Sun Y."/>
            <person name="Zhan W."/>
            <person name="Jiang J.F."/>
            <person name="Wang Q."/>
            <person name="Zhang B."/>
            <person name="Ji P."/>
            <person name="Bell-Sakyi L."/>
            <person name="Cui X.M."/>
            <person name="Yuan T.T."/>
            <person name="Jiang B.G."/>
            <person name="Yang W.F."/>
            <person name="Lam T.T."/>
            <person name="Chang Q.C."/>
            <person name="Ding S.J."/>
            <person name="Wang X.J."/>
            <person name="Zhu J.G."/>
            <person name="Ruan X.D."/>
            <person name="Zhao L."/>
            <person name="Wei J.T."/>
            <person name="Ye R.Z."/>
            <person name="Que T.C."/>
            <person name="Du C.H."/>
            <person name="Zhou Y.H."/>
            <person name="Cheng J.X."/>
            <person name="Dai P.F."/>
            <person name="Guo W.B."/>
            <person name="Han X.H."/>
            <person name="Huang E.J."/>
            <person name="Li L.F."/>
            <person name="Wei W."/>
            <person name="Gao Y.C."/>
            <person name="Liu J.Z."/>
            <person name="Shao H.Z."/>
            <person name="Wang X."/>
            <person name="Wang C.C."/>
            <person name="Yang T.C."/>
            <person name="Huo Q.B."/>
            <person name="Li W."/>
            <person name="Chen H.Y."/>
            <person name="Chen S.E."/>
            <person name="Zhou L.G."/>
            <person name="Ni X.B."/>
            <person name="Tian J.H."/>
            <person name="Sheng Y."/>
            <person name="Liu T."/>
            <person name="Pan Y.S."/>
            <person name="Xia L.Y."/>
            <person name="Li J."/>
            <person name="Zhao F."/>
            <person name="Cao W.C."/>
        </authorList>
    </citation>
    <scope>NUCLEOTIDE SEQUENCE [LARGE SCALE GENOMIC DNA]</scope>
    <source>
        <strain evidence="19">HaeL-2018</strain>
    </source>
</reference>
<dbReference type="PANTHER" id="PTHR10117:SF54">
    <property type="entry name" value="TRANSIENT RECEPTOR POTENTIAL-GAMMA PROTEIN"/>
    <property type="match status" value="1"/>
</dbReference>
<keyword evidence="20" id="KW-1185">Reference proteome</keyword>
<protein>
    <recommendedName>
        <fullName evidence="18">Transient receptor ion channel domain-containing protein</fullName>
    </recommendedName>
</protein>
<name>A0A9J6G1R4_HAELO</name>
<dbReference type="PROSITE" id="PS50297">
    <property type="entry name" value="ANK_REP_REGION"/>
    <property type="match status" value="1"/>
</dbReference>
<accession>A0A9J6G1R4</accession>
<evidence type="ECO:0000256" key="7">
    <source>
        <dbReference type="ARBA" id="ARBA00022737"/>
    </source>
</evidence>
<evidence type="ECO:0000256" key="15">
    <source>
        <dbReference type="PROSITE-ProRule" id="PRU00023"/>
    </source>
</evidence>
<keyword evidence="11" id="KW-0406">Ion transport</keyword>
<dbReference type="GO" id="GO:0051480">
    <property type="term" value="P:regulation of cytosolic calcium ion concentration"/>
    <property type="evidence" value="ECO:0007669"/>
    <property type="project" value="TreeGrafter"/>
</dbReference>
<keyword evidence="12 17" id="KW-0472">Membrane</keyword>
<evidence type="ECO:0000256" key="17">
    <source>
        <dbReference type="SAM" id="Phobius"/>
    </source>
</evidence>
<dbReference type="InterPro" id="IPR002153">
    <property type="entry name" value="TRPC_channel"/>
</dbReference>
<dbReference type="Gene3D" id="1.20.120.350">
    <property type="entry name" value="Voltage-gated potassium channels. Chain C"/>
    <property type="match status" value="1"/>
</dbReference>
<evidence type="ECO:0000256" key="14">
    <source>
        <dbReference type="ARBA" id="ARBA00023303"/>
    </source>
</evidence>
<feature type="transmembrane region" description="Helical" evidence="17">
    <location>
        <begin position="461"/>
        <end position="478"/>
    </location>
</feature>
<evidence type="ECO:0000256" key="10">
    <source>
        <dbReference type="ARBA" id="ARBA00023043"/>
    </source>
</evidence>
<feature type="repeat" description="ANK" evidence="15">
    <location>
        <begin position="226"/>
        <end position="253"/>
    </location>
</feature>
<keyword evidence="8 17" id="KW-1133">Transmembrane helix</keyword>
<dbReference type="GO" id="GO:0015279">
    <property type="term" value="F:store-operated calcium channel activity"/>
    <property type="evidence" value="ECO:0007669"/>
    <property type="project" value="TreeGrafter"/>
</dbReference>
<keyword evidence="4" id="KW-0268">Exocytosis</keyword>
<dbReference type="Pfam" id="PF00023">
    <property type="entry name" value="Ank"/>
    <property type="match status" value="1"/>
</dbReference>
<keyword evidence="9" id="KW-0638">Presynaptic neurotoxin</keyword>
<keyword evidence="9" id="KW-0528">Neurotoxin</keyword>
<organism evidence="19 20">
    <name type="scientific">Haemaphysalis longicornis</name>
    <name type="common">Bush tick</name>
    <dbReference type="NCBI Taxonomy" id="44386"/>
    <lineage>
        <taxon>Eukaryota</taxon>
        <taxon>Metazoa</taxon>
        <taxon>Ecdysozoa</taxon>
        <taxon>Arthropoda</taxon>
        <taxon>Chelicerata</taxon>
        <taxon>Arachnida</taxon>
        <taxon>Acari</taxon>
        <taxon>Parasitiformes</taxon>
        <taxon>Ixodida</taxon>
        <taxon>Ixodoidea</taxon>
        <taxon>Ixodidae</taxon>
        <taxon>Haemaphysalinae</taxon>
        <taxon>Haemaphysalis</taxon>
    </lineage>
</organism>
<dbReference type="GO" id="GO:0034703">
    <property type="term" value="C:cation channel complex"/>
    <property type="evidence" value="ECO:0007669"/>
    <property type="project" value="UniProtKB-ARBA"/>
</dbReference>
<evidence type="ECO:0000313" key="20">
    <source>
        <dbReference type="Proteomes" id="UP000821853"/>
    </source>
</evidence>
<dbReference type="PANTHER" id="PTHR10117">
    <property type="entry name" value="TRANSIENT RECEPTOR POTENTIAL CHANNEL"/>
    <property type="match status" value="1"/>
</dbReference>
<dbReference type="PROSITE" id="PS50088">
    <property type="entry name" value="ANK_REPEAT"/>
    <property type="match status" value="2"/>
</dbReference>
<keyword evidence="14" id="KW-0407">Ion channel</keyword>
<sequence>MAPKTPAKEPGKTPEKSPDKAKKADKKSEKEGKKSEKEGKKSEKEGKKSEKEGKKSEKEGKTPEKKGKAPEKKVKAPEKKRKRSEDTPGKTPKGKIPAVTIQAAGPSATSPAPILAVGPSGISPARLETGDPGTIAPASAQTLPPSSPSTPRRLSHVFAGVTETGEEVRIVASSTSLADSLEPATFPELGPEELKYFELVESGEKDALISFVNQHPNLNIDCVNCQGYNALQVAVLNKHFAVAKFLIDKGARLKDSLLHAVVTGDLELTLLILKEVLKSDPLCEQRGLTYSATFTADLTPVILAAQHGHWDIIRFFLKKGYTIDAPHKASCMCKTCVKAARTMTVDVSTRNINTYKAICNPYYMIQVSGDPFLDAFLYAQSMKDTSDAEEEYRTAYNEEVAKLRVAGLEGRVEHLAFPRVVLALECYEREFVTHSNVQQVLRFEWEGEFQAWNRLSFHRKLFHFLLRFLMLPLLAVWVKLKPNTATAKHWSSPVSRYLNHFASRILFVFFVFLEIVLDSNRTTRGAPSTGLEWLIVLWVIGYAFEEAVNCYAIGLSRYFRSRWNWYDIVMICLFVLTFIFWIAAWAEVLQDPSKGAVPPRNEWKSFDNTLIHEALFAVSSVLSVFKLMYYFQESAKLGPLQVSITSMMVEIIRFLFMCICIMLAFALGLTRMYAPYRGMRREVPGEDDIKQNPAFTTFPNAMKTLFLRMLGVASEDQADVVVANAKNRTINEHKFTEVVGSAMYSFYQVLMLVALINSLIAIITGTFQKIMDNAEVHWKFYRTRLWMHYINEAVTVPSPFIYLQLPFVILELAKKKKFWPHRQTPVLSFRDVVENLAQRYLCHTGVVISN</sequence>
<dbReference type="Proteomes" id="UP000821853">
    <property type="component" value="Chromosome 2"/>
</dbReference>
<evidence type="ECO:0000256" key="6">
    <source>
        <dbReference type="ARBA" id="ARBA00022692"/>
    </source>
</evidence>